<dbReference type="PANTHER" id="PTHR45138:SF9">
    <property type="entry name" value="DIGUANYLATE CYCLASE DGCM-RELATED"/>
    <property type="match status" value="1"/>
</dbReference>
<keyword evidence="8" id="KW-1185">Reference proteome</keyword>
<evidence type="ECO:0000256" key="3">
    <source>
        <dbReference type="ARBA" id="ARBA00034247"/>
    </source>
</evidence>
<dbReference type="GO" id="GO:0052621">
    <property type="term" value="F:diguanylate cyclase activity"/>
    <property type="evidence" value="ECO:0007669"/>
    <property type="project" value="UniProtKB-EC"/>
</dbReference>
<dbReference type="NCBIfam" id="TIGR00229">
    <property type="entry name" value="sensory_box"/>
    <property type="match status" value="1"/>
</dbReference>
<dbReference type="InterPro" id="IPR050469">
    <property type="entry name" value="Diguanylate_Cyclase"/>
</dbReference>
<name>A0A177NIC9_9GAMM</name>
<dbReference type="InterPro" id="IPR029016">
    <property type="entry name" value="GAF-like_dom_sf"/>
</dbReference>
<dbReference type="Proteomes" id="UP000077628">
    <property type="component" value="Unassembled WGS sequence"/>
</dbReference>
<dbReference type="RefSeq" id="WP_064029048.1">
    <property type="nucleotide sequence ID" value="NZ_LUUK01000174.1"/>
</dbReference>
<dbReference type="SUPFAM" id="SSF55073">
    <property type="entry name" value="Nucleotide cyclase"/>
    <property type="match status" value="1"/>
</dbReference>
<dbReference type="SMART" id="SM00267">
    <property type="entry name" value="GGDEF"/>
    <property type="match status" value="1"/>
</dbReference>
<comment type="cofactor">
    <cofactor evidence="1">
        <name>Mg(2+)</name>
        <dbReference type="ChEBI" id="CHEBI:18420"/>
    </cofactor>
</comment>
<feature type="domain" description="PAS" evidence="4">
    <location>
        <begin position="5"/>
        <end position="60"/>
    </location>
</feature>
<dbReference type="CDD" id="cd01949">
    <property type="entry name" value="GGDEF"/>
    <property type="match status" value="1"/>
</dbReference>
<dbReference type="AlphaFoldDB" id="A0A177NIC9"/>
<evidence type="ECO:0000259" key="5">
    <source>
        <dbReference type="PROSITE" id="PS50113"/>
    </source>
</evidence>
<dbReference type="Pfam" id="PF00990">
    <property type="entry name" value="GGDEF"/>
    <property type="match status" value="1"/>
</dbReference>
<evidence type="ECO:0000259" key="6">
    <source>
        <dbReference type="PROSITE" id="PS50887"/>
    </source>
</evidence>
<dbReference type="InterPro" id="IPR043128">
    <property type="entry name" value="Rev_trsase/Diguanyl_cyclase"/>
</dbReference>
<dbReference type="SUPFAM" id="SSF55785">
    <property type="entry name" value="PYP-like sensor domain (PAS domain)"/>
    <property type="match status" value="1"/>
</dbReference>
<dbReference type="EC" id="2.7.7.65" evidence="2"/>
<dbReference type="InterPro" id="IPR000160">
    <property type="entry name" value="GGDEF_dom"/>
</dbReference>
<dbReference type="PROSITE" id="PS50887">
    <property type="entry name" value="GGDEF"/>
    <property type="match status" value="1"/>
</dbReference>
<comment type="catalytic activity">
    <reaction evidence="3">
        <text>2 GTP = 3',3'-c-di-GMP + 2 diphosphate</text>
        <dbReference type="Rhea" id="RHEA:24898"/>
        <dbReference type="ChEBI" id="CHEBI:33019"/>
        <dbReference type="ChEBI" id="CHEBI:37565"/>
        <dbReference type="ChEBI" id="CHEBI:58805"/>
        <dbReference type="EC" id="2.7.7.65"/>
    </reaction>
</comment>
<evidence type="ECO:0000256" key="1">
    <source>
        <dbReference type="ARBA" id="ARBA00001946"/>
    </source>
</evidence>
<organism evidence="7 8">
    <name type="scientific">Methylomonas koyamae</name>
    <dbReference type="NCBI Taxonomy" id="702114"/>
    <lineage>
        <taxon>Bacteria</taxon>
        <taxon>Pseudomonadati</taxon>
        <taxon>Pseudomonadota</taxon>
        <taxon>Gammaproteobacteria</taxon>
        <taxon>Methylococcales</taxon>
        <taxon>Methylococcaceae</taxon>
        <taxon>Methylomonas</taxon>
    </lineage>
</organism>
<dbReference type="Gene3D" id="3.30.70.270">
    <property type="match status" value="1"/>
</dbReference>
<dbReference type="STRING" id="702114.A1355_06760"/>
<dbReference type="PANTHER" id="PTHR45138">
    <property type="entry name" value="REGULATORY COMPONENTS OF SENSORY TRANSDUCTION SYSTEM"/>
    <property type="match status" value="1"/>
</dbReference>
<dbReference type="PROSITE" id="PS50113">
    <property type="entry name" value="PAC"/>
    <property type="match status" value="1"/>
</dbReference>
<protein>
    <recommendedName>
        <fullName evidence="2">diguanylate cyclase</fullName>
        <ecNumber evidence="2">2.7.7.65</ecNumber>
    </recommendedName>
</protein>
<reference evidence="8" key="1">
    <citation type="submission" date="2016-03" db="EMBL/GenBank/DDBJ databases">
        <authorList>
            <person name="Heylen K."/>
            <person name="De Vos P."/>
            <person name="Vekeman B."/>
        </authorList>
    </citation>
    <scope>NUCLEOTIDE SEQUENCE [LARGE SCALE GENOMIC DNA]</scope>
    <source>
        <strain evidence="8">R-45383</strain>
    </source>
</reference>
<feature type="domain" description="PAC" evidence="5">
    <location>
        <begin position="76"/>
        <end position="128"/>
    </location>
</feature>
<accession>A0A177NIC9</accession>
<dbReference type="InterPro" id="IPR013767">
    <property type="entry name" value="PAS_fold"/>
</dbReference>
<dbReference type="InterPro" id="IPR035965">
    <property type="entry name" value="PAS-like_dom_sf"/>
</dbReference>
<dbReference type="FunFam" id="3.30.70.270:FF:000001">
    <property type="entry name" value="Diguanylate cyclase domain protein"/>
    <property type="match status" value="1"/>
</dbReference>
<evidence type="ECO:0000313" key="8">
    <source>
        <dbReference type="Proteomes" id="UP000077628"/>
    </source>
</evidence>
<dbReference type="OrthoDB" id="9812260at2"/>
<feature type="domain" description="GGDEF" evidence="6">
    <location>
        <begin position="322"/>
        <end position="455"/>
    </location>
</feature>
<dbReference type="InterPro" id="IPR000014">
    <property type="entry name" value="PAS"/>
</dbReference>
<evidence type="ECO:0000256" key="2">
    <source>
        <dbReference type="ARBA" id="ARBA00012528"/>
    </source>
</evidence>
<dbReference type="Pfam" id="PF00989">
    <property type="entry name" value="PAS"/>
    <property type="match status" value="1"/>
</dbReference>
<dbReference type="Gene3D" id="3.30.450.40">
    <property type="match status" value="1"/>
</dbReference>
<evidence type="ECO:0000313" key="7">
    <source>
        <dbReference type="EMBL" id="OAI17876.1"/>
    </source>
</evidence>
<dbReference type="GO" id="GO:0043709">
    <property type="term" value="P:cell adhesion involved in single-species biofilm formation"/>
    <property type="evidence" value="ECO:0007669"/>
    <property type="project" value="TreeGrafter"/>
</dbReference>
<dbReference type="SMART" id="SM00091">
    <property type="entry name" value="PAS"/>
    <property type="match status" value="1"/>
</dbReference>
<dbReference type="Gene3D" id="3.30.450.20">
    <property type="entry name" value="PAS domain"/>
    <property type="match status" value="1"/>
</dbReference>
<dbReference type="InterPro" id="IPR029787">
    <property type="entry name" value="Nucleotide_cyclase"/>
</dbReference>
<gene>
    <name evidence="7" type="ORF">A1355_06760</name>
</gene>
<dbReference type="CDD" id="cd00130">
    <property type="entry name" value="PAS"/>
    <property type="match status" value="1"/>
</dbReference>
<dbReference type="NCBIfam" id="TIGR00254">
    <property type="entry name" value="GGDEF"/>
    <property type="match status" value="1"/>
</dbReference>
<evidence type="ECO:0000259" key="4">
    <source>
        <dbReference type="PROSITE" id="PS50112"/>
    </source>
</evidence>
<proteinExistence type="predicted"/>
<dbReference type="InterPro" id="IPR000700">
    <property type="entry name" value="PAS-assoc_C"/>
</dbReference>
<sequence length="455" mass="50698">MKHSRSSYARSLIEASLDPLVTISADGKIMDVNRATEKVTGVPRKALIGSDFSNYFTEPQRARDGYQLAFSQGTVMDYPLAICHASGKITEVLYNASVYRDEEGNVAGLFAAARDITALKKAQRELESAIAQMQLIREMTDLLQSCQKTDEAYPIIKTALVALFPNTEGGVYIMEPQSRALTLVDQWGRTDLEKLFMPNDCWGMRRGRIHIAGDGRAINPICRHVKQTTAAYICIPLLAHSHGLGLIHIEYHLGGMDPEEIQRKFSIAETAADSARLALANLTLREELHALSIRDPLTGLFNRRFLEEAVDRELVRMHRADQTLAIAILDIDHFKRLNDTYGHDTGDEVLRQVAQLMSRFRRGNDIVCRYGGEEFVIVMTEIAVDAAVERLNSLRSAVESLSYKTETGTRTSVTASIGMSLYPEHGDNRLDLITRADQALYLAKNGGRNRVVVAD</sequence>
<dbReference type="GO" id="GO:0005886">
    <property type="term" value="C:plasma membrane"/>
    <property type="evidence" value="ECO:0007669"/>
    <property type="project" value="TreeGrafter"/>
</dbReference>
<dbReference type="SUPFAM" id="SSF55781">
    <property type="entry name" value="GAF domain-like"/>
    <property type="match status" value="1"/>
</dbReference>
<dbReference type="GO" id="GO:0006355">
    <property type="term" value="P:regulation of DNA-templated transcription"/>
    <property type="evidence" value="ECO:0007669"/>
    <property type="project" value="InterPro"/>
</dbReference>
<dbReference type="EMBL" id="LUUK01000174">
    <property type="protein sequence ID" value="OAI17876.1"/>
    <property type="molecule type" value="Genomic_DNA"/>
</dbReference>
<comment type="caution">
    <text evidence="7">The sequence shown here is derived from an EMBL/GenBank/DDBJ whole genome shotgun (WGS) entry which is preliminary data.</text>
</comment>
<dbReference type="GO" id="GO:1902201">
    <property type="term" value="P:negative regulation of bacterial-type flagellum-dependent cell motility"/>
    <property type="evidence" value="ECO:0007669"/>
    <property type="project" value="TreeGrafter"/>
</dbReference>
<dbReference type="PROSITE" id="PS50112">
    <property type="entry name" value="PAS"/>
    <property type="match status" value="1"/>
</dbReference>